<protein>
    <submittedName>
        <fullName evidence="1">Uncharacterized protein</fullName>
    </submittedName>
</protein>
<reference evidence="1 2" key="1">
    <citation type="journal article" date="2017" name="Front. Genet.">
        <title>Draft sequencing of the heterozygous diploid genome of Satsuma (Citrus unshiu Marc.) using a hybrid assembly approach.</title>
        <authorList>
            <person name="Shimizu T."/>
            <person name="Tanizawa Y."/>
            <person name="Mochizuki T."/>
            <person name="Nagasaki H."/>
            <person name="Yoshioka T."/>
            <person name="Toyoda A."/>
            <person name="Fujiyama A."/>
            <person name="Kaminuma E."/>
            <person name="Nakamura Y."/>
        </authorList>
    </citation>
    <scope>NUCLEOTIDE SEQUENCE [LARGE SCALE GENOMIC DNA]</scope>
    <source>
        <strain evidence="2">cv. Miyagawa wase</strain>
    </source>
</reference>
<keyword evidence="2" id="KW-1185">Reference proteome</keyword>
<sequence>MLATGSYGWLQCYIWKTDGNHAYATRKRESINLKRDSLVFTKLRDEEELSRNWETLEQQENFSREHKRQVTRKQYEKDWMCSMAYSDNNESRKPIKADSSPLETRCAPDRLCSLVGNLMRTDKKKQ</sequence>
<accession>A0A2H5N389</accession>
<name>A0A2H5N389_CITUN</name>
<evidence type="ECO:0000313" key="2">
    <source>
        <dbReference type="Proteomes" id="UP000236630"/>
    </source>
</evidence>
<dbReference type="EMBL" id="BDQV01003187">
    <property type="protein sequence ID" value="GAY34055.1"/>
    <property type="molecule type" value="Genomic_DNA"/>
</dbReference>
<evidence type="ECO:0000313" key="1">
    <source>
        <dbReference type="EMBL" id="GAY34055.1"/>
    </source>
</evidence>
<gene>
    <name evidence="1" type="ORF">CUMW_282380</name>
</gene>
<comment type="caution">
    <text evidence="1">The sequence shown here is derived from an EMBL/GenBank/DDBJ whole genome shotgun (WGS) entry which is preliminary data.</text>
</comment>
<dbReference type="Proteomes" id="UP000236630">
    <property type="component" value="Unassembled WGS sequence"/>
</dbReference>
<proteinExistence type="predicted"/>
<dbReference type="AlphaFoldDB" id="A0A2H5N389"/>
<organism evidence="1 2">
    <name type="scientific">Citrus unshiu</name>
    <name type="common">Satsuma mandarin</name>
    <name type="synonym">Citrus nobilis var. unshiu</name>
    <dbReference type="NCBI Taxonomy" id="55188"/>
    <lineage>
        <taxon>Eukaryota</taxon>
        <taxon>Viridiplantae</taxon>
        <taxon>Streptophyta</taxon>
        <taxon>Embryophyta</taxon>
        <taxon>Tracheophyta</taxon>
        <taxon>Spermatophyta</taxon>
        <taxon>Magnoliopsida</taxon>
        <taxon>eudicotyledons</taxon>
        <taxon>Gunneridae</taxon>
        <taxon>Pentapetalae</taxon>
        <taxon>rosids</taxon>
        <taxon>malvids</taxon>
        <taxon>Sapindales</taxon>
        <taxon>Rutaceae</taxon>
        <taxon>Aurantioideae</taxon>
        <taxon>Citrus</taxon>
    </lineage>
</organism>